<dbReference type="PRINTS" id="PR00834">
    <property type="entry name" value="PROTEASES2C"/>
</dbReference>
<dbReference type="InterPro" id="IPR001478">
    <property type="entry name" value="PDZ"/>
</dbReference>
<dbReference type="Proteomes" id="UP000824082">
    <property type="component" value="Unassembled WGS sequence"/>
</dbReference>
<dbReference type="CDD" id="cd06779">
    <property type="entry name" value="cpPDZ_Deg_HtrA-like"/>
    <property type="match status" value="1"/>
</dbReference>
<feature type="compositionally biased region" description="Low complexity" evidence="4">
    <location>
        <begin position="25"/>
        <end position="39"/>
    </location>
</feature>
<sequence length="515" mass="52658">MKVTQERMSEMYPYDENAPTNQNSTGQPDQPQQTPAQPTGEDGVYHMSGSQIPNAETAYSTPQTTDSAASYQTEFTEAEQAQTQQSAQTGYSGYQTPQTGYTQPQDSGYVPYTGTAAPNPPKKKKGGVGKKIGALAIVAAVALVFGVGGSALTNLLWPGSGGSTVVYQSTGAPSSSVQTDGGSTLAEVVSSIENSVVSITTEQISYGSIFGNYVTSGAGSGVIISEDGYIITNQHVIDGATRITVATKDGNTYEATLVGANETADIAVVKINATGLTPAVLGDSDQLSAGDTAIVIGNPLGTLGGTVTYGIISATDRELVVNGSSKDLIQTDASISPGNSGGGLFNGNGELVGIVEAKSSYSEAEGLGFAIPINHAITIAQNLIENEGASVEQAKLGITALTVENDAMAQQYGLNDGAGVYVYQVETGSAADSAGLQVGDKINTIDGTEITSSTQVSEIISSHQPGDQITINVSRGGISGDIQVTLGSDSSSTTSSSNNYNPYSNYFGNYGGLLG</sequence>
<evidence type="ECO:0000259" key="6">
    <source>
        <dbReference type="PROSITE" id="PS50106"/>
    </source>
</evidence>
<protein>
    <submittedName>
        <fullName evidence="7">Trypsin-like peptidase domain-containing protein</fullName>
    </submittedName>
</protein>
<organism evidence="7 8">
    <name type="scientific">Candidatus Egerieicola faecale</name>
    <dbReference type="NCBI Taxonomy" id="2840774"/>
    <lineage>
        <taxon>Bacteria</taxon>
        <taxon>Bacillati</taxon>
        <taxon>Bacillota</taxon>
        <taxon>Clostridia</taxon>
        <taxon>Eubacteriales</taxon>
        <taxon>Oscillospiraceae</taxon>
        <taxon>Oscillospiraceae incertae sedis</taxon>
        <taxon>Candidatus Egerieicola</taxon>
    </lineage>
</organism>
<comment type="caution">
    <text evidence="7">The sequence shown here is derived from an EMBL/GenBank/DDBJ whole genome shotgun (WGS) entry which is preliminary data.</text>
</comment>
<keyword evidence="5" id="KW-0812">Transmembrane</keyword>
<keyword evidence="2" id="KW-0645">Protease</keyword>
<dbReference type="SMART" id="SM00228">
    <property type="entry name" value="PDZ"/>
    <property type="match status" value="1"/>
</dbReference>
<evidence type="ECO:0000313" key="8">
    <source>
        <dbReference type="Proteomes" id="UP000824082"/>
    </source>
</evidence>
<dbReference type="EMBL" id="DVMX01000115">
    <property type="protein sequence ID" value="HIU42081.1"/>
    <property type="molecule type" value="Genomic_DNA"/>
</dbReference>
<accession>A0A9D1ISU7</accession>
<dbReference type="InterPro" id="IPR009003">
    <property type="entry name" value="Peptidase_S1_PA"/>
</dbReference>
<reference evidence="7" key="1">
    <citation type="submission" date="2020-10" db="EMBL/GenBank/DDBJ databases">
        <authorList>
            <person name="Gilroy R."/>
        </authorList>
    </citation>
    <scope>NUCLEOTIDE SEQUENCE</scope>
    <source>
        <strain evidence="7">4509</strain>
    </source>
</reference>
<evidence type="ECO:0000256" key="2">
    <source>
        <dbReference type="ARBA" id="ARBA00022670"/>
    </source>
</evidence>
<comment type="similarity">
    <text evidence="1">Belongs to the peptidase S1C family.</text>
</comment>
<keyword evidence="3" id="KW-0378">Hydrolase</keyword>
<name>A0A9D1ISU7_9FIRM</name>
<dbReference type="PANTHER" id="PTHR22939">
    <property type="entry name" value="SERINE PROTEASE FAMILY S1C HTRA-RELATED"/>
    <property type="match status" value="1"/>
</dbReference>
<evidence type="ECO:0000313" key="7">
    <source>
        <dbReference type="EMBL" id="HIU42081.1"/>
    </source>
</evidence>
<gene>
    <name evidence="7" type="ORF">IAD19_05960</name>
</gene>
<keyword evidence="5" id="KW-0472">Membrane</keyword>
<evidence type="ECO:0000256" key="3">
    <source>
        <dbReference type="ARBA" id="ARBA00022801"/>
    </source>
</evidence>
<feature type="transmembrane region" description="Helical" evidence="5">
    <location>
        <begin position="132"/>
        <end position="157"/>
    </location>
</feature>
<feature type="compositionally biased region" description="Polar residues" evidence="4">
    <location>
        <begin position="48"/>
        <end position="71"/>
    </location>
</feature>
<dbReference type="InterPro" id="IPR001940">
    <property type="entry name" value="Peptidase_S1C"/>
</dbReference>
<dbReference type="Gene3D" id="2.30.42.10">
    <property type="match status" value="1"/>
</dbReference>
<dbReference type="PROSITE" id="PS50106">
    <property type="entry name" value="PDZ"/>
    <property type="match status" value="1"/>
</dbReference>
<dbReference type="PANTHER" id="PTHR22939:SF129">
    <property type="entry name" value="SERINE PROTEASE HTRA2, MITOCHONDRIAL"/>
    <property type="match status" value="1"/>
</dbReference>
<dbReference type="SUPFAM" id="SSF50494">
    <property type="entry name" value="Trypsin-like serine proteases"/>
    <property type="match status" value="1"/>
</dbReference>
<dbReference type="Pfam" id="PF13365">
    <property type="entry name" value="Trypsin_2"/>
    <property type="match status" value="1"/>
</dbReference>
<dbReference type="Pfam" id="PF13180">
    <property type="entry name" value="PDZ_2"/>
    <property type="match status" value="1"/>
</dbReference>
<dbReference type="SUPFAM" id="SSF50156">
    <property type="entry name" value="PDZ domain-like"/>
    <property type="match status" value="1"/>
</dbReference>
<reference evidence="7" key="2">
    <citation type="journal article" date="2021" name="PeerJ">
        <title>Extensive microbial diversity within the chicken gut microbiome revealed by metagenomics and culture.</title>
        <authorList>
            <person name="Gilroy R."/>
            <person name="Ravi A."/>
            <person name="Getino M."/>
            <person name="Pursley I."/>
            <person name="Horton D.L."/>
            <person name="Alikhan N.F."/>
            <person name="Baker D."/>
            <person name="Gharbi K."/>
            <person name="Hall N."/>
            <person name="Watson M."/>
            <person name="Adriaenssens E.M."/>
            <person name="Foster-Nyarko E."/>
            <person name="Jarju S."/>
            <person name="Secka A."/>
            <person name="Antonio M."/>
            <person name="Oren A."/>
            <person name="Chaudhuri R.R."/>
            <person name="La Ragione R."/>
            <person name="Hildebrand F."/>
            <person name="Pallen M.J."/>
        </authorList>
    </citation>
    <scope>NUCLEOTIDE SEQUENCE</scope>
    <source>
        <strain evidence="7">4509</strain>
    </source>
</reference>
<dbReference type="AlphaFoldDB" id="A0A9D1ISU7"/>
<dbReference type="Gene3D" id="2.40.10.120">
    <property type="match status" value="1"/>
</dbReference>
<feature type="region of interest" description="Disordered" evidence="4">
    <location>
        <begin position="1"/>
        <end position="125"/>
    </location>
</feature>
<dbReference type="InterPro" id="IPR036034">
    <property type="entry name" value="PDZ_sf"/>
</dbReference>
<dbReference type="GO" id="GO:0006508">
    <property type="term" value="P:proteolysis"/>
    <property type="evidence" value="ECO:0007669"/>
    <property type="project" value="UniProtKB-KW"/>
</dbReference>
<feature type="compositionally biased region" description="Low complexity" evidence="4">
    <location>
        <begin position="72"/>
        <end position="105"/>
    </location>
</feature>
<evidence type="ECO:0000256" key="5">
    <source>
        <dbReference type="SAM" id="Phobius"/>
    </source>
</evidence>
<proteinExistence type="inferred from homology"/>
<dbReference type="GO" id="GO:0004252">
    <property type="term" value="F:serine-type endopeptidase activity"/>
    <property type="evidence" value="ECO:0007669"/>
    <property type="project" value="InterPro"/>
</dbReference>
<keyword evidence="5" id="KW-1133">Transmembrane helix</keyword>
<evidence type="ECO:0000256" key="4">
    <source>
        <dbReference type="SAM" id="MobiDB-lite"/>
    </source>
</evidence>
<evidence type="ECO:0000256" key="1">
    <source>
        <dbReference type="ARBA" id="ARBA00010541"/>
    </source>
</evidence>
<feature type="domain" description="PDZ" evidence="6">
    <location>
        <begin position="400"/>
        <end position="477"/>
    </location>
</feature>